<dbReference type="Proteomes" id="UP001296104">
    <property type="component" value="Unassembled WGS sequence"/>
</dbReference>
<evidence type="ECO:0000313" key="8">
    <source>
        <dbReference type="Proteomes" id="UP001296104"/>
    </source>
</evidence>
<organism evidence="7 8">
    <name type="scientific">Lecanosticta acicola</name>
    <dbReference type="NCBI Taxonomy" id="111012"/>
    <lineage>
        <taxon>Eukaryota</taxon>
        <taxon>Fungi</taxon>
        <taxon>Dikarya</taxon>
        <taxon>Ascomycota</taxon>
        <taxon>Pezizomycotina</taxon>
        <taxon>Dothideomycetes</taxon>
        <taxon>Dothideomycetidae</taxon>
        <taxon>Mycosphaerellales</taxon>
        <taxon>Mycosphaerellaceae</taxon>
        <taxon>Lecanosticta</taxon>
    </lineage>
</organism>
<dbReference type="PROSITE" id="PS50089">
    <property type="entry name" value="ZF_RING_2"/>
    <property type="match status" value="1"/>
</dbReference>
<evidence type="ECO:0000256" key="1">
    <source>
        <dbReference type="ARBA" id="ARBA00022723"/>
    </source>
</evidence>
<keyword evidence="1" id="KW-0479">Metal-binding</keyword>
<keyword evidence="8" id="KW-1185">Reference proteome</keyword>
<dbReference type="PANTHER" id="PTHR15710:SF243">
    <property type="entry name" value="E3 UBIQUITIN-PROTEIN LIGASE PRAJA-2 ISOFORM X1"/>
    <property type="match status" value="1"/>
</dbReference>
<dbReference type="AlphaFoldDB" id="A0AAI9EAN3"/>
<keyword evidence="2 4" id="KW-0863">Zinc-finger</keyword>
<feature type="region of interest" description="Disordered" evidence="5">
    <location>
        <begin position="1"/>
        <end position="91"/>
    </location>
</feature>
<feature type="compositionally biased region" description="Pro residues" evidence="5">
    <location>
        <begin position="34"/>
        <end position="44"/>
    </location>
</feature>
<dbReference type="GO" id="GO:0005737">
    <property type="term" value="C:cytoplasm"/>
    <property type="evidence" value="ECO:0007669"/>
    <property type="project" value="TreeGrafter"/>
</dbReference>
<evidence type="ECO:0000259" key="6">
    <source>
        <dbReference type="PROSITE" id="PS50089"/>
    </source>
</evidence>
<reference evidence="7" key="1">
    <citation type="submission" date="2023-11" db="EMBL/GenBank/DDBJ databases">
        <authorList>
            <person name="Alioto T."/>
            <person name="Alioto T."/>
            <person name="Gomez Garrido J."/>
        </authorList>
    </citation>
    <scope>NUCLEOTIDE SEQUENCE</scope>
</reference>
<feature type="compositionally biased region" description="Basic and acidic residues" evidence="5">
    <location>
        <begin position="1"/>
        <end position="11"/>
    </location>
</feature>
<dbReference type="Gene3D" id="3.30.40.10">
    <property type="entry name" value="Zinc/RING finger domain, C3HC4 (zinc finger)"/>
    <property type="match status" value="1"/>
</dbReference>
<dbReference type="PANTHER" id="PTHR15710">
    <property type="entry name" value="E3 UBIQUITIN-PROTEIN LIGASE PRAJA"/>
    <property type="match status" value="1"/>
</dbReference>
<dbReference type="EMBL" id="CAVMBE010000023">
    <property type="protein sequence ID" value="CAK4006380.1"/>
    <property type="molecule type" value="Genomic_DNA"/>
</dbReference>
<dbReference type="SMART" id="SM00184">
    <property type="entry name" value="RING"/>
    <property type="match status" value="1"/>
</dbReference>
<dbReference type="GO" id="GO:0016567">
    <property type="term" value="P:protein ubiquitination"/>
    <property type="evidence" value="ECO:0007669"/>
    <property type="project" value="TreeGrafter"/>
</dbReference>
<evidence type="ECO:0000256" key="5">
    <source>
        <dbReference type="SAM" id="MobiDB-lite"/>
    </source>
</evidence>
<dbReference type="InterPro" id="IPR017907">
    <property type="entry name" value="Znf_RING_CS"/>
</dbReference>
<dbReference type="Pfam" id="PF00097">
    <property type="entry name" value="zf-C3HC4"/>
    <property type="match status" value="1"/>
</dbReference>
<proteinExistence type="predicted"/>
<accession>A0AAI9EAN3</accession>
<sequence length="220" mass="23590">MPPSDHDHDDTDAVPTRAEAELEEMHANTAAPPQGSPPNAPPGQVPAQDIRLANSYHYPAAPPGSAVPAQAAAIRGRPSVPNLPQDGSDARPAFSRDRIQLPPQFPPPILQPALSVNEIKAMLPKSTNLEDFAMGEECAICKHDKIEPCMTACKHAFCADCVVAWIRDRRWCPMCRQPAIIWELVLLDTQNQEQNAADSGMDGDGDGGAGDGDAGDKMEE</sequence>
<dbReference type="InterPro" id="IPR018957">
    <property type="entry name" value="Znf_C3HC4_RING-type"/>
</dbReference>
<keyword evidence="3" id="KW-0862">Zinc</keyword>
<gene>
    <name evidence="7" type="ORF">LECACI_7A004312</name>
</gene>
<feature type="region of interest" description="Disordered" evidence="5">
    <location>
        <begin position="194"/>
        <end position="220"/>
    </location>
</feature>
<dbReference type="SUPFAM" id="SSF57850">
    <property type="entry name" value="RING/U-box"/>
    <property type="match status" value="1"/>
</dbReference>
<evidence type="ECO:0000313" key="7">
    <source>
        <dbReference type="EMBL" id="CAK4006380.1"/>
    </source>
</evidence>
<protein>
    <submittedName>
        <fullName evidence="7">Peroxisome assembly per8</fullName>
    </submittedName>
</protein>
<dbReference type="InterPro" id="IPR001841">
    <property type="entry name" value="Znf_RING"/>
</dbReference>
<evidence type="ECO:0000256" key="4">
    <source>
        <dbReference type="PROSITE-ProRule" id="PRU00175"/>
    </source>
</evidence>
<dbReference type="PROSITE" id="PS00518">
    <property type="entry name" value="ZF_RING_1"/>
    <property type="match status" value="1"/>
</dbReference>
<comment type="caution">
    <text evidence="7">The sequence shown here is derived from an EMBL/GenBank/DDBJ whole genome shotgun (WGS) entry which is preliminary data.</text>
</comment>
<name>A0AAI9EAN3_9PEZI</name>
<evidence type="ECO:0000256" key="3">
    <source>
        <dbReference type="ARBA" id="ARBA00022833"/>
    </source>
</evidence>
<evidence type="ECO:0000256" key="2">
    <source>
        <dbReference type="ARBA" id="ARBA00022771"/>
    </source>
</evidence>
<dbReference type="GO" id="GO:0008270">
    <property type="term" value="F:zinc ion binding"/>
    <property type="evidence" value="ECO:0007669"/>
    <property type="project" value="UniProtKB-KW"/>
</dbReference>
<dbReference type="InterPro" id="IPR013083">
    <property type="entry name" value="Znf_RING/FYVE/PHD"/>
</dbReference>
<feature type="domain" description="RING-type" evidence="6">
    <location>
        <begin position="138"/>
        <end position="176"/>
    </location>
</feature>
<dbReference type="GO" id="GO:0061630">
    <property type="term" value="F:ubiquitin protein ligase activity"/>
    <property type="evidence" value="ECO:0007669"/>
    <property type="project" value="TreeGrafter"/>
</dbReference>